<sequence>MERLTEGECFLCGGSFTKRGMGRHLESCRKENFSVEREGKTIHLRVSGRHRPEYWMHLAVKPETTLEELRPFPNRHRA</sequence>
<evidence type="ECO:0000313" key="1">
    <source>
        <dbReference type="EMBL" id="KXA93768.1"/>
    </source>
</evidence>
<accession>A0A133UHT2</accession>
<evidence type="ECO:0000313" key="2">
    <source>
        <dbReference type="Proteomes" id="UP000070284"/>
    </source>
</evidence>
<comment type="caution">
    <text evidence="1">The sequence shown here is derived from an EMBL/GenBank/DDBJ whole genome shotgun (WGS) entry which is preliminary data.</text>
</comment>
<dbReference type="AlphaFoldDB" id="A0A133UHT2"/>
<keyword evidence="2" id="KW-1185">Reference proteome</keyword>
<dbReference type="Proteomes" id="UP000070284">
    <property type="component" value="Unassembled WGS sequence"/>
</dbReference>
<proteinExistence type="predicted"/>
<name>A0A133UHT2_9EURY</name>
<dbReference type="EMBL" id="LHXO01000099">
    <property type="protein sequence ID" value="KXA93768.1"/>
    <property type="molecule type" value="Genomic_DNA"/>
</dbReference>
<organism evidence="1 2">
    <name type="scientific">candidate division MSBL1 archaeon SCGC-AAA259E19</name>
    <dbReference type="NCBI Taxonomy" id="1698264"/>
    <lineage>
        <taxon>Archaea</taxon>
        <taxon>Methanobacteriati</taxon>
        <taxon>Methanobacteriota</taxon>
        <taxon>candidate division MSBL1</taxon>
    </lineage>
</organism>
<reference evidence="1 2" key="1">
    <citation type="journal article" date="2016" name="Sci. Rep.">
        <title>Metabolic traits of an uncultured archaeal lineage -MSBL1- from brine pools of the Red Sea.</title>
        <authorList>
            <person name="Mwirichia R."/>
            <person name="Alam I."/>
            <person name="Rashid M."/>
            <person name="Vinu M."/>
            <person name="Ba-Alawi W."/>
            <person name="Anthony Kamau A."/>
            <person name="Kamanda Ngugi D."/>
            <person name="Goker M."/>
            <person name="Klenk H.P."/>
            <person name="Bajic V."/>
            <person name="Stingl U."/>
        </authorList>
    </citation>
    <scope>NUCLEOTIDE SEQUENCE [LARGE SCALE GENOMIC DNA]</scope>
    <source>
        <strain evidence="1">SCGC-AAA259E19</strain>
    </source>
</reference>
<gene>
    <name evidence="1" type="ORF">AKJ65_05980</name>
</gene>
<protein>
    <submittedName>
        <fullName evidence="1">Uncharacterized protein</fullName>
    </submittedName>
</protein>